<dbReference type="AlphaFoldDB" id="A0A1W4XFL8"/>
<sequence>MVLKVFIFLMCILFVNTTVVDYISEADFNRYAPTLVKTLVDLQKGDFVSHYYGLKVFHVFNFELPLKLYWDSCAQVDENFDVKASAEDIYKAITIWTISLCEERIKVLKSSKNKDAPRVQGLNGKLPTDDILKVKL</sequence>
<evidence type="ECO:0000313" key="2">
    <source>
        <dbReference type="Proteomes" id="UP000192223"/>
    </source>
</evidence>
<name>A0A1W4XFL8_AGRPL</name>
<evidence type="ECO:0000313" key="3">
    <source>
        <dbReference type="RefSeq" id="XP_018331572.1"/>
    </source>
</evidence>
<keyword evidence="1" id="KW-0732">Signal</keyword>
<accession>A0A1W4XFL8</accession>
<dbReference type="RefSeq" id="XP_018331572.1">
    <property type="nucleotide sequence ID" value="XM_018476070.1"/>
</dbReference>
<organism evidence="2 3">
    <name type="scientific">Agrilus planipennis</name>
    <name type="common">Emerald ash borer</name>
    <name type="synonym">Agrilus marcopoli</name>
    <dbReference type="NCBI Taxonomy" id="224129"/>
    <lineage>
        <taxon>Eukaryota</taxon>
        <taxon>Metazoa</taxon>
        <taxon>Ecdysozoa</taxon>
        <taxon>Arthropoda</taxon>
        <taxon>Hexapoda</taxon>
        <taxon>Insecta</taxon>
        <taxon>Pterygota</taxon>
        <taxon>Neoptera</taxon>
        <taxon>Endopterygota</taxon>
        <taxon>Coleoptera</taxon>
        <taxon>Polyphaga</taxon>
        <taxon>Elateriformia</taxon>
        <taxon>Buprestoidea</taxon>
        <taxon>Buprestidae</taxon>
        <taxon>Agrilinae</taxon>
        <taxon>Agrilus</taxon>
    </lineage>
</organism>
<dbReference type="Proteomes" id="UP000192223">
    <property type="component" value="Unplaced"/>
</dbReference>
<gene>
    <name evidence="3" type="primary">LOC108741303</name>
</gene>
<protein>
    <submittedName>
        <fullName evidence="3">Uncharacterized protein LOC108741303</fullName>
    </submittedName>
</protein>
<dbReference type="OrthoDB" id="432292at2759"/>
<reference evidence="3" key="1">
    <citation type="submission" date="2025-08" db="UniProtKB">
        <authorList>
            <consortium name="RefSeq"/>
        </authorList>
    </citation>
    <scope>IDENTIFICATION</scope>
    <source>
        <tissue evidence="3">Entire body</tissue>
    </source>
</reference>
<dbReference type="KEGG" id="apln:108741303"/>
<dbReference type="InParanoid" id="A0A1W4XFL8"/>
<feature type="chain" id="PRO_5010732805" evidence="1">
    <location>
        <begin position="18"/>
        <end position="136"/>
    </location>
</feature>
<proteinExistence type="predicted"/>
<evidence type="ECO:0000256" key="1">
    <source>
        <dbReference type="SAM" id="SignalP"/>
    </source>
</evidence>
<keyword evidence="2" id="KW-1185">Reference proteome</keyword>
<dbReference type="GeneID" id="108741303"/>
<feature type="signal peptide" evidence="1">
    <location>
        <begin position="1"/>
        <end position="17"/>
    </location>
</feature>